<dbReference type="Pfam" id="PF01381">
    <property type="entry name" value="HTH_3"/>
    <property type="match status" value="1"/>
</dbReference>
<dbReference type="Gene3D" id="1.10.260.40">
    <property type="entry name" value="lambda repressor-like DNA-binding domains"/>
    <property type="match status" value="1"/>
</dbReference>
<dbReference type="SUPFAM" id="SSF47413">
    <property type="entry name" value="lambda repressor-like DNA-binding domains"/>
    <property type="match status" value="1"/>
</dbReference>
<evidence type="ECO:0000313" key="3">
    <source>
        <dbReference type="EMBL" id="MFB9904413.1"/>
    </source>
</evidence>
<dbReference type="InterPro" id="IPR010982">
    <property type="entry name" value="Lambda_DNA-bd_dom_sf"/>
</dbReference>
<feature type="region of interest" description="Disordered" evidence="1">
    <location>
        <begin position="118"/>
        <end position="137"/>
    </location>
</feature>
<evidence type="ECO:0000259" key="2">
    <source>
        <dbReference type="PROSITE" id="PS50943"/>
    </source>
</evidence>
<dbReference type="PROSITE" id="PS50943">
    <property type="entry name" value="HTH_CROC1"/>
    <property type="match status" value="1"/>
</dbReference>
<gene>
    <name evidence="3" type="ORF">ACFFQA_10750</name>
</gene>
<proteinExistence type="predicted"/>
<dbReference type="RefSeq" id="WP_377851611.1">
    <property type="nucleotide sequence ID" value="NZ_JBHLZU010000009.1"/>
</dbReference>
<protein>
    <submittedName>
        <fullName evidence="3">Helix-turn-helix domain-containing protein</fullName>
    </submittedName>
</protein>
<feature type="compositionally biased region" description="Polar residues" evidence="1">
    <location>
        <begin position="128"/>
        <end position="137"/>
    </location>
</feature>
<dbReference type="Proteomes" id="UP001589693">
    <property type="component" value="Unassembled WGS sequence"/>
</dbReference>
<organism evidence="3 4">
    <name type="scientific">Allokutzneria oryzae</name>
    <dbReference type="NCBI Taxonomy" id="1378989"/>
    <lineage>
        <taxon>Bacteria</taxon>
        <taxon>Bacillati</taxon>
        <taxon>Actinomycetota</taxon>
        <taxon>Actinomycetes</taxon>
        <taxon>Pseudonocardiales</taxon>
        <taxon>Pseudonocardiaceae</taxon>
        <taxon>Allokutzneria</taxon>
    </lineage>
</organism>
<evidence type="ECO:0000313" key="4">
    <source>
        <dbReference type="Proteomes" id="UP001589693"/>
    </source>
</evidence>
<dbReference type="InterPro" id="IPR001387">
    <property type="entry name" value="Cro/C1-type_HTH"/>
</dbReference>
<keyword evidence="4" id="KW-1185">Reference proteome</keyword>
<dbReference type="CDD" id="cd00093">
    <property type="entry name" value="HTH_XRE"/>
    <property type="match status" value="1"/>
</dbReference>
<sequence>MVLLSLVIGLPSPRREGGPVLAWGACDQSPRGPAEPQESLLQWQSGRADDDVVATTAAVGPRPRGPRTHRYITLTDLAAATGISISTLSRLGSGQRRPTMELLLPLARELRVPVDELIGRPRPATRDCASSPSPATA</sequence>
<name>A0ABV5ZU67_9PSEU</name>
<evidence type="ECO:0000256" key="1">
    <source>
        <dbReference type="SAM" id="MobiDB-lite"/>
    </source>
</evidence>
<dbReference type="SMART" id="SM00530">
    <property type="entry name" value="HTH_XRE"/>
    <property type="match status" value="1"/>
</dbReference>
<comment type="caution">
    <text evidence="3">The sequence shown here is derived from an EMBL/GenBank/DDBJ whole genome shotgun (WGS) entry which is preliminary data.</text>
</comment>
<dbReference type="EMBL" id="JBHLZU010000009">
    <property type="protein sequence ID" value="MFB9904413.1"/>
    <property type="molecule type" value="Genomic_DNA"/>
</dbReference>
<feature type="domain" description="HTH cro/C1-type" evidence="2">
    <location>
        <begin position="67"/>
        <end position="117"/>
    </location>
</feature>
<accession>A0ABV5ZU67</accession>
<reference evidence="3 4" key="1">
    <citation type="submission" date="2024-09" db="EMBL/GenBank/DDBJ databases">
        <authorList>
            <person name="Sun Q."/>
            <person name="Mori K."/>
        </authorList>
    </citation>
    <scope>NUCLEOTIDE SEQUENCE [LARGE SCALE GENOMIC DNA]</scope>
    <source>
        <strain evidence="3 4">TBRC 7907</strain>
    </source>
</reference>